<sequence length="453" mass="51883">MSTMASSKLLCLSFFLVVVAAASPMLLKFHDFSNSVWGEIRSKMQTVNPWLLALGSLLLGYVLWKLWRILFLPLEMKRQLHETGYLSDGKRPLKEIANEIRKRRQCGDIPPVYPNGWFHVLASRELAVGEVKYVSMLGEQLAVFRGTDGKAHIVNAYCPHLGANLGIGGKVVGNCLQCPFHGWTFRGEDGKCIKIPYSDKVPDFAKTKAWPCLEVNCTIYMWYHAEGTEPTWTPDIIDEIKSGSWTYRGCTQHSINAHIEEVPENGSDITHLNHLHTSPVITGADLRYNFLDWCQVVAHHSWSAQWEPLEDEKHVGQLQLTHSFVLFGYKIPSLDFHVTARQAGPGLVFLKFKSIFGDGIFLHSLTPKEPLLQTMCHHIYASWTMPTFLAKLLLYVEAIQVERDIMIWNHKTYLSSPLLVKEDQLIKKHRRWYSQFFSENSPRLSMKKETLDW</sequence>
<dbReference type="InterPro" id="IPR050584">
    <property type="entry name" value="Cholesterol_7-desaturase"/>
</dbReference>
<evidence type="ECO:0000313" key="20">
    <source>
        <dbReference type="EMBL" id="CAH3110038.1"/>
    </source>
</evidence>
<keyword evidence="4 17" id="KW-0812">Transmembrane</keyword>
<evidence type="ECO:0000256" key="4">
    <source>
        <dbReference type="ARBA" id="ARBA00022692"/>
    </source>
</evidence>
<dbReference type="EMBL" id="CALNXK010000022">
    <property type="protein sequence ID" value="CAH3110038.1"/>
    <property type="molecule type" value="Genomic_DNA"/>
</dbReference>
<evidence type="ECO:0000256" key="8">
    <source>
        <dbReference type="ARBA" id="ARBA00023002"/>
    </source>
</evidence>
<evidence type="ECO:0000256" key="13">
    <source>
        <dbReference type="ARBA" id="ARBA00025729"/>
    </source>
</evidence>
<evidence type="ECO:0000256" key="5">
    <source>
        <dbReference type="ARBA" id="ARBA00022714"/>
    </source>
</evidence>
<name>A0ABN8NLX8_9CNID</name>
<keyword evidence="18" id="KW-0732">Signal</keyword>
<feature type="domain" description="Rieske" evidence="19">
    <location>
        <begin position="118"/>
        <end position="221"/>
    </location>
</feature>
<gene>
    <name evidence="20" type="ORF">PLOB_00018644</name>
</gene>
<protein>
    <recommendedName>
        <fullName evidence="14">cholesterol 7-desaturase</fullName>
        <ecNumber evidence="14">1.14.19.21</ecNumber>
    </recommendedName>
</protein>
<comment type="pathway">
    <text evidence="12">Steroid hormone biosynthesis; dafachronic acid biosynthesis.</text>
</comment>
<comment type="subcellular location">
    <subcellularLocation>
        <location evidence="2">Membrane</location>
    </subcellularLocation>
</comment>
<feature type="transmembrane region" description="Helical" evidence="17">
    <location>
        <begin position="48"/>
        <end position="67"/>
    </location>
</feature>
<comment type="cofactor">
    <cofactor evidence="1">
        <name>Fe cation</name>
        <dbReference type="ChEBI" id="CHEBI:24875"/>
    </cofactor>
</comment>
<dbReference type="CDD" id="cd03469">
    <property type="entry name" value="Rieske_RO_Alpha_N"/>
    <property type="match status" value="1"/>
</dbReference>
<dbReference type="InterPro" id="IPR036922">
    <property type="entry name" value="Rieske_2Fe-2S_sf"/>
</dbReference>
<keyword evidence="10" id="KW-0411">Iron-sulfur</keyword>
<evidence type="ECO:0000256" key="9">
    <source>
        <dbReference type="ARBA" id="ARBA00023004"/>
    </source>
</evidence>
<evidence type="ECO:0000256" key="7">
    <source>
        <dbReference type="ARBA" id="ARBA00022989"/>
    </source>
</evidence>
<dbReference type="PANTHER" id="PTHR21266">
    <property type="entry name" value="IRON-SULFUR DOMAIN CONTAINING PROTEIN"/>
    <property type="match status" value="1"/>
</dbReference>
<evidence type="ECO:0000256" key="1">
    <source>
        <dbReference type="ARBA" id="ARBA00001962"/>
    </source>
</evidence>
<dbReference type="InterPro" id="IPR017941">
    <property type="entry name" value="Rieske_2Fe-2S"/>
</dbReference>
<dbReference type="SUPFAM" id="SSF50022">
    <property type="entry name" value="ISP domain"/>
    <property type="match status" value="1"/>
</dbReference>
<keyword evidence="6" id="KW-0479">Metal-binding</keyword>
<evidence type="ECO:0000256" key="16">
    <source>
        <dbReference type="ARBA" id="ARBA00049548"/>
    </source>
</evidence>
<dbReference type="Pfam" id="PF19298">
    <property type="entry name" value="KshA_C"/>
    <property type="match status" value="1"/>
</dbReference>
<comment type="caution">
    <text evidence="20">The sequence shown here is derived from an EMBL/GenBank/DDBJ whole genome shotgun (WGS) entry which is preliminary data.</text>
</comment>
<dbReference type="SUPFAM" id="SSF55961">
    <property type="entry name" value="Bet v1-like"/>
    <property type="match status" value="1"/>
</dbReference>
<comment type="catalytic activity">
    <reaction evidence="15">
        <text>cholesterol + NADH + O2 + H(+) = 7-dehydrocholesterol + NAD(+) + 2 H2O</text>
        <dbReference type="Rhea" id="RHEA:51644"/>
        <dbReference type="ChEBI" id="CHEBI:15377"/>
        <dbReference type="ChEBI" id="CHEBI:15378"/>
        <dbReference type="ChEBI" id="CHEBI:15379"/>
        <dbReference type="ChEBI" id="CHEBI:16113"/>
        <dbReference type="ChEBI" id="CHEBI:17759"/>
        <dbReference type="ChEBI" id="CHEBI:57540"/>
        <dbReference type="ChEBI" id="CHEBI:57945"/>
        <dbReference type="EC" id="1.14.19.21"/>
    </reaction>
    <physiologicalReaction direction="left-to-right" evidence="15">
        <dbReference type="Rhea" id="RHEA:51645"/>
    </physiologicalReaction>
</comment>
<organism evidence="20 21">
    <name type="scientific">Porites lobata</name>
    <dbReference type="NCBI Taxonomy" id="104759"/>
    <lineage>
        <taxon>Eukaryota</taxon>
        <taxon>Metazoa</taxon>
        <taxon>Cnidaria</taxon>
        <taxon>Anthozoa</taxon>
        <taxon>Hexacorallia</taxon>
        <taxon>Scleractinia</taxon>
        <taxon>Fungiina</taxon>
        <taxon>Poritidae</taxon>
        <taxon>Porites</taxon>
    </lineage>
</organism>
<comment type="pathway">
    <text evidence="3">Hormone biosynthesis.</text>
</comment>
<keyword evidence="21" id="KW-1185">Reference proteome</keyword>
<evidence type="ECO:0000256" key="10">
    <source>
        <dbReference type="ARBA" id="ARBA00023014"/>
    </source>
</evidence>
<keyword evidence="9" id="KW-0408">Iron</keyword>
<evidence type="ECO:0000259" key="19">
    <source>
        <dbReference type="PROSITE" id="PS51296"/>
    </source>
</evidence>
<evidence type="ECO:0000256" key="15">
    <source>
        <dbReference type="ARBA" id="ARBA00047853"/>
    </source>
</evidence>
<evidence type="ECO:0000256" key="3">
    <source>
        <dbReference type="ARBA" id="ARBA00004972"/>
    </source>
</evidence>
<dbReference type="PROSITE" id="PS51296">
    <property type="entry name" value="RIESKE"/>
    <property type="match status" value="1"/>
</dbReference>
<keyword evidence="11 17" id="KW-0472">Membrane</keyword>
<dbReference type="EC" id="1.14.19.21" evidence="14"/>
<evidence type="ECO:0000313" key="21">
    <source>
        <dbReference type="Proteomes" id="UP001159405"/>
    </source>
</evidence>
<evidence type="ECO:0000256" key="6">
    <source>
        <dbReference type="ARBA" id="ARBA00022723"/>
    </source>
</evidence>
<evidence type="ECO:0000256" key="17">
    <source>
        <dbReference type="SAM" id="Phobius"/>
    </source>
</evidence>
<proteinExistence type="inferred from homology"/>
<dbReference type="InterPro" id="IPR045605">
    <property type="entry name" value="KshA-like_C"/>
</dbReference>
<evidence type="ECO:0000256" key="2">
    <source>
        <dbReference type="ARBA" id="ARBA00004370"/>
    </source>
</evidence>
<feature type="signal peptide" evidence="18">
    <location>
        <begin position="1"/>
        <end position="21"/>
    </location>
</feature>
<keyword evidence="7 17" id="KW-1133">Transmembrane helix</keyword>
<comment type="similarity">
    <text evidence="13">Belongs to the cholesterol 7-desaturase family.</text>
</comment>
<evidence type="ECO:0000256" key="18">
    <source>
        <dbReference type="SAM" id="SignalP"/>
    </source>
</evidence>
<feature type="chain" id="PRO_5045630195" description="cholesterol 7-desaturase" evidence="18">
    <location>
        <begin position="22"/>
        <end position="453"/>
    </location>
</feature>
<reference evidence="20 21" key="1">
    <citation type="submission" date="2022-05" db="EMBL/GenBank/DDBJ databases">
        <authorList>
            <consortium name="Genoscope - CEA"/>
            <person name="William W."/>
        </authorList>
    </citation>
    <scope>NUCLEOTIDE SEQUENCE [LARGE SCALE GENOMIC DNA]</scope>
</reference>
<keyword evidence="5" id="KW-0001">2Fe-2S</keyword>
<accession>A0ABN8NLX8</accession>
<evidence type="ECO:0000256" key="11">
    <source>
        <dbReference type="ARBA" id="ARBA00023136"/>
    </source>
</evidence>
<dbReference type="Gene3D" id="3.90.380.10">
    <property type="entry name" value="Naphthalene 1,2-dioxygenase Alpha Subunit, Chain A, domain 1"/>
    <property type="match status" value="1"/>
</dbReference>
<dbReference type="PANTHER" id="PTHR21266:SF32">
    <property type="entry name" value="CHOLESTEROL 7-DESATURASE NVD"/>
    <property type="match status" value="1"/>
</dbReference>
<evidence type="ECO:0000256" key="12">
    <source>
        <dbReference type="ARBA" id="ARBA00025712"/>
    </source>
</evidence>
<comment type="catalytic activity">
    <reaction evidence="16">
        <text>cholesterol + NADPH + O2 + H(+) = 7-dehydrocholesterol + NADP(+) + 2 H2O</text>
        <dbReference type="Rhea" id="RHEA:45024"/>
        <dbReference type="ChEBI" id="CHEBI:15377"/>
        <dbReference type="ChEBI" id="CHEBI:15378"/>
        <dbReference type="ChEBI" id="CHEBI:15379"/>
        <dbReference type="ChEBI" id="CHEBI:16113"/>
        <dbReference type="ChEBI" id="CHEBI:17759"/>
        <dbReference type="ChEBI" id="CHEBI:57783"/>
        <dbReference type="ChEBI" id="CHEBI:58349"/>
        <dbReference type="EC" id="1.14.19.21"/>
    </reaction>
    <physiologicalReaction direction="left-to-right" evidence="16">
        <dbReference type="Rhea" id="RHEA:45025"/>
    </physiologicalReaction>
</comment>
<dbReference type="Proteomes" id="UP001159405">
    <property type="component" value="Unassembled WGS sequence"/>
</dbReference>
<dbReference type="Gene3D" id="2.102.10.10">
    <property type="entry name" value="Rieske [2Fe-2S] iron-sulphur domain"/>
    <property type="match status" value="1"/>
</dbReference>
<dbReference type="Pfam" id="PF00355">
    <property type="entry name" value="Rieske"/>
    <property type="match status" value="1"/>
</dbReference>
<evidence type="ECO:0000256" key="14">
    <source>
        <dbReference type="ARBA" id="ARBA00026095"/>
    </source>
</evidence>
<keyword evidence="8" id="KW-0560">Oxidoreductase</keyword>